<evidence type="ECO:0000256" key="4">
    <source>
        <dbReference type="ARBA" id="ARBA00023002"/>
    </source>
</evidence>
<dbReference type="OrthoDB" id="3251355at2"/>
<gene>
    <name evidence="9" type="ORF">DS2_07403</name>
</gene>
<accession>W7QZ58</accession>
<dbReference type="EMBL" id="ARZY01000010">
    <property type="protein sequence ID" value="EWH10640.1"/>
    <property type="molecule type" value="Genomic_DNA"/>
</dbReference>
<evidence type="ECO:0000256" key="2">
    <source>
        <dbReference type="ARBA" id="ARBA00022559"/>
    </source>
</evidence>
<dbReference type="GO" id="GO:0004601">
    <property type="term" value="F:peroxidase activity"/>
    <property type="evidence" value="ECO:0007669"/>
    <property type="project" value="UniProtKB-KW"/>
</dbReference>
<dbReference type="SUPFAM" id="SSF54909">
    <property type="entry name" value="Dimeric alpha+beta barrel"/>
    <property type="match status" value="1"/>
</dbReference>
<keyword evidence="5" id="KW-0408">Iron</keyword>
<evidence type="ECO:0000256" key="3">
    <source>
        <dbReference type="ARBA" id="ARBA00022723"/>
    </source>
</evidence>
<evidence type="ECO:0000313" key="9">
    <source>
        <dbReference type="EMBL" id="EWH10640.1"/>
    </source>
</evidence>
<keyword evidence="3" id="KW-0479">Metal-binding</keyword>
<dbReference type="PANTHER" id="PTHR30521">
    <property type="entry name" value="DEFERROCHELATASE/PEROXIDASE"/>
    <property type="match status" value="1"/>
</dbReference>
<dbReference type="AlphaFoldDB" id="W7QZ58"/>
<keyword evidence="10" id="KW-1185">Reference proteome</keyword>
<comment type="similarity">
    <text evidence="6">Belongs to the DyP-type peroxidase family.</text>
</comment>
<dbReference type="PROSITE" id="PS51404">
    <property type="entry name" value="DYP_PEROXIDASE"/>
    <property type="match status" value="1"/>
</dbReference>
<dbReference type="Proteomes" id="UP000019276">
    <property type="component" value="Unassembled WGS sequence"/>
</dbReference>
<dbReference type="eggNOG" id="COG2837">
    <property type="taxonomic scope" value="Bacteria"/>
</dbReference>
<proteinExistence type="inferred from homology"/>
<feature type="domain" description="Dyp-type peroxidase N-terminal" evidence="7">
    <location>
        <begin position="14"/>
        <end position="133"/>
    </location>
</feature>
<sequence length="305" mass="34878">MQFQRGLVAEANLHSLYLMFNAKDGFEREIRQHLACFQALINQFAEDYSESELSAFVAVGATYWDQLFPDNRPAELCDFPQMGKDNRKAPHTPYDLFVHIRSDRTDVNHLVGTHVCELLGDAVHLQEQVKGFRYLDGRDLTGFVDGTENPHGAHRRKVALVDAAQDQTFAGGSYVHIQRYRHAMEQWNELPTKVQENIIGRTKTDNIEYSSEKKMAFSHVKRTGLKDPQGNSIEILRQSMPYGTMKIQGLFFISVCHSPKPFELMLRSMIEGDEQGQHDKLLEYTKAETGAAFFAPSVDFLRQYL</sequence>
<keyword evidence="4" id="KW-0560">Oxidoreductase</keyword>
<dbReference type="Pfam" id="PF20628">
    <property type="entry name" value="Dyp_perox_C"/>
    <property type="match status" value="1"/>
</dbReference>
<dbReference type="RefSeq" id="WP_035014056.1">
    <property type="nucleotide sequence ID" value="NZ_ARZY01000010.1"/>
</dbReference>
<dbReference type="PATRIC" id="fig|1328313.3.peg.1513"/>
<dbReference type="PANTHER" id="PTHR30521:SF0">
    <property type="entry name" value="DYP-TYPE PEROXIDASE FAMILY PROTEIN"/>
    <property type="match status" value="1"/>
</dbReference>
<dbReference type="GO" id="GO:0005829">
    <property type="term" value="C:cytosol"/>
    <property type="evidence" value="ECO:0007669"/>
    <property type="project" value="TreeGrafter"/>
</dbReference>
<evidence type="ECO:0000256" key="5">
    <source>
        <dbReference type="ARBA" id="ARBA00023004"/>
    </source>
</evidence>
<organism evidence="9 10">
    <name type="scientific">Catenovulum agarivorans DS-2</name>
    <dbReference type="NCBI Taxonomy" id="1328313"/>
    <lineage>
        <taxon>Bacteria</taxon>
        <taxon>Pseudomonadati</taxon>
        <taxon>Pseudomonadota</taxon>
        <taxon>Gammaproteobacteria</taxon>
        <taxon>Alteromonadales</taxon>
        <taxon>Alteromonadaceae</taxon>
        <taxon>Catenovulum</taxon>
    </lineage>
</organism>
<dbReference type="InterPro" id="IPR011008">
    <property type="entry name" value="Dimeric_a/b-barrel"/>
</dbReference>
<evidence type="ECO:0000256" key="1">
    <source>
        <dbReference type="ARBA" id="ARBA00001970"/>
    </source>
</evidence>
<dbReference type="InterPro" id="IPR006314">
    <property type="entry name" value="Dyp_peroxidase"/>
</dbReference>
<feature type="domain" description="Dyp-type peroxidase C-terminal" evidence="8">
    <location>
        <begin position="137"/>
        <end position="299"/>
    </location>
</feature>
<evidence type="ECO:0000259" key="7">
    <source>
        <dbReference type="Pfam" id="PF04261"/>
    </source>
</evidence>
<keyword evidence="2" id="KW-0575">Peroxidase</keyword>
<dbReference type="NCBIfam" id="TIGR01413">
    <property type="entry name" value="Dyp_perox_fam"/>
    <property type="match status" value="1"/>
</dbReference>
<evidence type="ECO:0000259" key="8">
    <source>
        <dbReference type="Pfam" id="PF20628"/>
    </source>
</evidence>
<dbReference type="InterPro" id="IPR048327">
    <property type="entry name" value="Dyp_perox_N"/>
</dbReference>
<protein>
    <submittedName>
        <fullName evidence="9">Melanin biosynthesis protein TyrA</fullName>
    </submittedName>
</protein>
<dbReference type="GO" id="GO:0046872">
    <property type="term" value="F:metal ion binding"/>
    <property type="evidence" value="ECO:0007669"/>
    <property type="project" value="UniProtKB-KW"/>
</dbReference>
<dbReference type="GO" id="GO:0020037">
    <property type="term" value="F:heme binding"/>
    <property type="evidence" value="ECO:0007669"/>
    <property type="project" value="InterPro"/>
</dbReference>
<dbReference type="InterPro" id="IPR048328">
    <property type="entry name" value="Dyp_perox_C"/>
</dbReference>
<name>W7QZ58_9ALTE</name>
<evidence type="ECO:0000313" key="10">
    <source>
        <dbReference type="Proteomes" id="UP000019276"/>
    </source>
</evidence>
<evidence type="ECO:0000256" key="6">
    <source>
        <dbReference type="ARBA" id="ARBA00025737"/>
    </source>
</evidence>
<dbReference type="STRING" id="1328313.DS2_07403"/>
<comment type="cofactor">
    <cofactor evidence="1">
        <name>heme b</name>
        <dbReference type="ChEBI" id="CHEBI:60344"/>
    </cofactor>
</comment>
<reference evidence="9 10" key="1">
    <citation type="journal article" date="2014" name="Genome Announc.">
        <title>Draft Genome Sequence of the Agar-Degrading Bacterium Catenovulum sp. Strain DS-2, Isolated from Intestines of Haliotis diversicolor.</title>
        <authorList>
            <person name="Shan D."/>
            <person name="Li X."/>
            <person name="Gu Z."/>
            <person name="Wei G."/>
            <person name="Gao Z."/>
            <person name="Shao Z."/>
        </authorList>
    </citation>
    <scope>NUCLEOTIDE SEQUENCE [LARGE SCALE GENOMIC DNA]</scope>
    <source>
        <strain evidence="9 10">DS-2</strain>
    </source>
</reference>
<dbReference type="Pfam" id="PF04261">
    <property type="entry name" value="Dyp_perox_N"/>
    <property type="match status" value="1"/>
</dbReference>
<comment type="caution">
    <text evidence="9">The sequence shown here is derived from an EMBL/GenBank/DDBJ whole genome shotgun (WGS) entry which is preliminary data.</text>
</comment>